<dbReference type="AlphaFoldDB" id="A0AAD7DI35"/>
<gene>
    <name evidence="1" type="ORF">B0H17DRAFT_934540</name>
</gene>
<evidence type="ECO:0000313" key="1">
    <source>
        <dbReference type="EMBL" id="KAJ7691887.1"/>
    </source>
</evidence>
<organism evidence="1 2">
    <name type="scientific">Mycena rosella</name>
    <name type="common">Pink bonnet</name>
    <name type="synonym">Agaricus rosellus</name>
    <dbReference type="NCBI Taxonomy" id="1033263"/>
    <lineage>
        <taxon>Eukaryota</taxon>
        <taxon>Fungi</taxon>
        <taxon>Dikarya</taxon>
        <taxon>Basidiomycota</taxon>
        <taxon>Agaricomycotina</taxon>
        <taxon>Agaricomycetes</taxon>
        <taxon>Agaricomycetidae</taxon>
        <taxon>Agaricales</taxon>
        <taxon>Marasmiineae</taxon>
        <taxon>Mycenaceae</taxon>
        <taxon>Mycena</taxon>
    </lineage>
</organism>
<dbReference type="Proteomes" id="UP001221757">
    <property type="component" value="Unassembled WGS sequence"/>
</dbReference>
<name>A0AAD7DI35_MYCRO</name>
<protein>
    <submittedName>
        <fullName evidence="1">Uncharacterized protein</fullName>
    </submittedName>
</protein>
<evidence type="ECO:0000313" key="2">
    <source>
        <dbReference type="Proteomes" id="UP001221757"/>
    </source>
</evidence>
<keyword evidence="2" id="KW-1185">Reference proteome</keyword>
<sequence>QEIIAALYHYNNKPEVAEIKPVRRRKRNEPVDPNEWGGGRSRRMLHTVYVIAFLCLLRFDEALKIQLQDIRWISKSSFLLT</sequence>
<reference evidence="1" key="1">
    <citation type="submission" date="2023-03" db="EMBL/GenBank/DDBJ databases">
        <title>Massive genome expansion in bonnet fungi (Mycena s.s.) driven by repeated elements and novel gene families across ecological guilds.</title>
        <authorList>
            <consortium name="Lawrence Berkeley National Laboratory"/>
            <person name="Harder C.B."/>
            <person name="Miyauchi S."/>
            <person name="Viragh M."/>
            <person name="Kuo A."/>
            <person name="Thoen E."/>
            <person name="Andreopoulos B."/>
            <person name="Lu D."/>
            <person name="Skrede I."/>
            <person name="Drula E."/>
            <person name="Henrissat B."/>
            <person name="Morin E."/>
            <person name="Kohler A."/>
            <person name="Barry K."/>
            <person name="LaButti K."/>
            <person name="Morin E."/>
            <person name="Salamov A."/>
            <person name="Lipzen A."/>
            <person name="Mereny Z."/>
            <person name="Hegedus B."/>
            <person name="Baldrian P."/>
            <person name="Stursova M."/>
            <person name="Weitz H."/>
            <person name="Taylor A."/>
            <person name="Grigoriev I.V."/>
            <person name="Nagy L.G."/>
            <person name="Martin F."/>
            <person name="Kauserud H."/>
        </authorList>
    </citation>
    <scope>NUCLEOTIDE SEQUENCE</scope>
    <source>
        <strain evidence="1">CBHHK067</strain>
    </source>
</reference>
<accession>A0AAD7DI35</accession>
<dbReference type="EMBL" id="JARKIE010000055">
    <property type="protein sequence ID" value="KAJ7691887.1"/>
    <property type="molecule type" value="Genomic_DNA"/>
</dbReference>
<proteinExistence type="predicted"/>
<comment type="caution">
    <text evidence="1">The sequence shown here is derived from an EMBL/GenBank/DDBJ whole genome shotgun (WGS) entry which is preliminary data.</text>
</comment>
<feature type="non-terminal residue" evidence="1">
    <location>
        <position position="1"/>
    </location>
</feature>